<dbReference type="EMBL" id="LWGR01000021">
    <property type="protein sequence ID" value="KZM68227.1"/>
    <property type="molecule type" value="Genomic_DNA"/>
</dbReference>
<dbReference type="AlphaFoldDB" id="A0A164H5W4"/>
<gene>
    <name evidence="1" type="ORF">AWN90_09920</name>
</gene>
<comment type="caution">
    <text evidence="1">The sequence shown here is derived from an EMBL/GenBank/DDBJ whole genome shotgun (WGS) entry which is preliminary data.</text>
</comment>
<protein>
    <submittedName>
        <fullName evidence="1">Polyketide cyclase</fullName>
    </submittedName>
</protein>
<dbReference type="Pfam" id="PF10604">
    <property type="entry name" value="Polyketide_cyc2"/>
    <property type="match status" value="1"/>
</dbReference>
<dbReference type="InterPro" id="IPR023393">
    <property type="entry name" value="START-like_dom_sf"/>
</dbReference>
<dbReference type="InterPro" id="IPR019587">
    <property type="entry name" value="Polyketide_cyclase/dehydratase"/>
</dbReference>
<evidence type="ECO:0000313" key="1">
    <source>
        <dbReference type="EMBL" id="KZM68227.1"/>
    </source>
</evidence>
<dbReference type="Proteomes" id="UP000076512">
    <property type="component" value="Unassembled WGS sequence"/>
</dbReference>
<reference evidence="1 2" key="1">
    <citation type="submission" date="2016-04" db="EMBL/GenBank/DDBJ databases">
        <authorList>
            <person name="Evans L.H."/>
            <person name="Alamgir A."/>
            <person name="Owens N."/>
            <person name="Weber N.D."/>
            <person name="Virtaneva K."/>
            <person name="Barbian K."/>
            <person name="Babar A."/>
            <person name="Rosenke K."/>
        </authorList>
    </citation>
    <scope>NUCLEOTIDE SEQUENCE [LARGE SCALE GENOMIC DNA]</scope>
    <source>
        <strain evidence="1 2">IFM 0406</strain>
    </source>
</reference>
<dbReference type="OrthoDB" id="4560923at2"/>
<dbReference type="RefSeq" id="WP_067579634.1">
    <property type="nucleotide sequence ID" value="NZ_JABMCZ010000002.1"/>
</dbReference>
<dbReference type="SUPFAM" id="SSF55961">
    <property type="entry name" value="Bet v1-like"/>
    <property type="match status" value="1"/>
</dbReference>
<dbReference type="CDD" id="cd07812">
    <property type="entry name" value="SRPBCC"/>
    <property type="match status" value="1"/>
</dbReference>
<sequence length="152" mass="16705">MTEVKIVAECAASAETAFAYVDDYRNLPKFITEVHEFTPCTDRTAGLGATFDGAIKLGPVQLHSRIEIVRWERDTAFGVKSIQGFEIESTFVFHAESEHACVVDAIVDYRVPGGLAGKVLGKTIEPFVKIAVKHATHNLTTQIAEYHLARQG</sequence>
<dbReference type="Gene3D" id="3.30.530.20">
    <property type="match status" value="1"/>
</dbReference>
<dbReference type="STRING" id="455432.AWN90_09920"/>
<accession>A0A164H5W4</accession>
<name>A0A164H5W4_9NOCA</name>
<proteinExistence type="predicted"/>
<keyword evidence="2" id="KW-1185">Reference proteome</keyword>
<organism evidence="1 2">
    <name type="scientific">Nocardia terpenica</name>
    <dbReference type="NCBI Taxonomy" id="455432"/>
    <lineage>
        <taxon>Bacteria</taxon>
        <taxon>Bacillati</taxon>
        <taxon>Actinomycetota</taxon>
        <taxon>Actinomycetes</taxon>
        <taxon>Mycobacteriales</taxon>
        <taxon>Nocardiaceae</taxon>
        <taxon>Nocardia</taxon>
    </lineage>
</organism>
<evidence type="ECO:0000313" key="2">
    <source>
        <dbReference type="Proteomes" id="UP000076512"/>
    </source>
</evidence>